<dbReference type="PATRIC" id="fig|908627.4.peg.8212"/>
<name>A0A0J1FNM6_9BURK</name>
<comment type="caution">
    <text evidence="1">The sequence shown here is derived from an EMBL/GenBank/DDBJ whole genome shotgun (WGS) entry which is preliminary data.</text>
</comment>
<dbReference type="AlphaFoldDB" id="A0A0J1FNM6"/>
<dbReference type="EMBL" id="AEJF01000225">
    <property type="protein sequence ID" value="KLU21333.1"/>
    <property type="molecule type" value="Genomic_DNA"/>
</dbReference>
<organism evidence="1 2">
    <name type="scientific">Caballeronia mineralivorans PML1(12)</name>
    <dbReference type="NCBI Taxonomy" id="908627"/>
    <lineage>
        <taxon>Bacteria</taxon>
        <taxon>Pseudomonadati</taxon>
        <taxon>Pseudomonadota</taxon>
        <taxon>Betaproteobacteria</taxon>
        <taxon>Burkholderiales</taxon>
        <taxon>Burkholderiaceae</taxon>
        <taxon>Caballeronia</taxon>
    </lineage>
</organism>
<gene>
    <name evidence="1" type="ORF">EOS_36620</name>
</gene>
<dbReference type="Proteomes" id="UP000035963">
    <property type="component" value="Unassembled WGS sequence"/>
</dbReference>
<keyword evidence="2" id="KW-1185">Reference proteome</keyword>
<evidence type="ECO:0000313" key="1">
    <source>
        <dbReference type="EMBL" id="KLU21333.1"/>
    </source>
</evidence>
<evidence type="ECO:0000313" key="2">
    <source>
        <dbReference type="Proteomes" id="UP000035963"/>
    </source>
</evidence>
<reference evidence="1 2" key="1">
    <citation type="journal article" date="2015" name="Genome Announc.">
        <title>Draft Genome Sequence of Burkholderia sp. Strain PML1(12), an Ectomycorrhizosphere-Inhabiting Bacterium with Effective Mineral-Weathering Ability.</title>
        <authorList>
            <person name="Uroz S."/>
            <person name="Oger P."/>
        </authorList>
    </citation>
    <scope>NUCLEOTIDE SEQUENCE [LARGE SCALE GENOMIC DNA]</scope>
    <source>
        <strain evidence="2">PML1(12)</strain>
    </source>
</reference>
<protein>
    <submittedName>
        <fullName evidence="1">Uncharacterized protein</fullName>
    </submittedName>
</protein>
<accession>A0A0J1FNM6</accession>
<proteinExistence type="predicted"/>
<sequence>MFHSSSVDYMGNVIVPIVTQDPSGFRSTAIITDKNGDGQATGALGCFATEAQARQFAVEYAKSEVGRRRLMTLTD</sequence>